<dbReference type="GO" id="GO:0003977">
    <property type="term" value="F:UDP-N-acetylglucosamine diphosphorylase activity"/>
    <property type="evidence" value="ECO:0007669"/>
    <property type="project" value="TreeGrafter"/>
</dbReference>
<dbReference type="PANTHER" id="PTHR11952">
    <property type="entry name" value="UDP- GLUCOSE PYROPHOSPHORYLASE"/>
    <property type="match status" value="1"/>
</dbReference>
<dbReference type="SUPFAM" id="SSF53448">
    <property type="entry name" value="Nucleotide-diphospho-sugar transferases"/>
    <property type="match status" value="1"/>
</dbReference>
<sequence length="499" mass="56566">MLVTKDDRPVLEEGEFYTHDLIGMTVVLKETCEPVGTVVEVFNSGASDLLRVRLHSMNNIPNQTGKSKVEAGASGPLVWVPFVEAIVPNVDMEKREMLVTPPKGLLELNIRHDERSKKERRELEWKERKKFQRRLIAAKKKLCEMEQQHVFHGFRYGEKDQRNLLANQIVTVNSKLLRQAMQNIETPSTRQNLLEILNAVPMRNTIKVSANSVSAGSWEQSDLYSKLLRKGHHLTSQGKIATVLVLKESIEIERSSNLSLVNSERDKNACLLVKTLLYDDQRFIKIEDRSSVPLILVCPAHSVGSLQELFLVNDNFSFDSEKVWFLEEEKLPVVSNSLEGVNSHKILMESPWEFLQTPVGSGGIISSLATQNLMEHLAEIGVEYIKVCSINKNYENSHTLLGLVDSCRANVGIRVFKDITLEEDFDLIFSVNFMKRLVKQIDKLQFDAVLSLNSHVEKVEKDWIDVIPSTPNSYEFQSSIYSCLDACPLNKVCVLDAAE</sequence>
<organism evidence="2 3">
    <name type="scientific">Olea europaea subsp. europaea</name>
    <dbReference type="NCBI Taxonomy" id="158383"/>
    <lineage>
        <taxon>Eukaryota</taxon>
        <taxon>Viridiplantae</taxon>
        <taxon>Streptophyta</taxon>
        <taxon>Embryophyta</taxon>
        <taxon>Tracheophyta</taxon>
        <taxon>Spermatophyta</taxon>
        <taxon>Magnoliopsida</taxon>
        <taxon>eudicotyledons</taxon>
        <taxon>Gunneridae</taxon>
        <taxon>Pentapetalae</taxon>
        <taxon>asterids</taxon>
        <taxon>lamiids</taxon>
        <taxon>Lamiales</taxon>
        <taxon>Oleaceae</taxon>
        <taxon>Oleeae</taxon>
        <taxon>Olea</taxon>
    </lineage>
</organism>
<dbReference type="InterPro" id="IPR011033">
    <property type="entry name" value="PRC_barrel-like_sf"/>
</dbReference>
<reference evidence="2 3" key="1">
    <citation type="submission" date="2019-12" db="EMBL/GenBank/DDBJ databases">
        <authorList>
            <person name="Alioto T."/>
            <person name="Alioto T."/>
            <person name="Gomez Garrido J."/>
        </authorList>
    </citation>
    <scope>NUCLEOTIDE SEQUENCE [LARGE SCALE GENOMIC DNA]</scope>
</reference>
<dbReference type="InterPro" id="IPR056792">
    <property type="entry name" value="PRC_RimM"/>
</dbReference>
<name>A0A8S0TWE6_OLEEU</name>
<dbReference type="Pfam" id="PF24986">
    <property type="entry name" value="PRC_RimM"/>
    <property type="match status" value="1"/>
</dbReference>
<dbReference type="Gramene" id="OE9A086516T1">
    <property type="protein sequence ID" value="OE9A086516C1"/>
    <property type="gene ID" value="OE9A086516"/>
</dbReference>
<evidence type="ECO:0000313" key="3">
    <source>
        <dbReference type="Proteomes" id="UP000594638"/>
    </source>
</evidence>
<dbReference type="Gene3D" id="2.30.30.240">
    <property type="entry name" value="PRC-barrel domain"/>
    <property type="match status" value="1"/>
</dbReference>
<evidence type="ECO:0000313" key="2">
    <source>
        <dbReference type="EMBL" id="CAA3010289.1"/>
    </source>
</evidence>
<dbReference type="Gramene" id="OE9A086516T2">
    <property type="protein sequence ID" value="OE9A086516C2"/>
    <property type="gene ID" value="OE9A086516"/>
</dbReference>
<dbReference type="EMBL" id="CACTIH010007338">
    <property type="protein sequence ID" value="CAA3010289.1"/>
    <property type="molecule type" value="Genomic_DNA"/>
</dbReference>
<dbReference type="OrthoDB" id="532420at2759"/>
<dbReference type="Gene3D" id="3.90.550.10">
    <property type="entry name" value="Spore Coat Polysaccharide Biosynthesis Protein SpsA, Chain A"/>
    <property type="match status" value="1"/>
</dbReference>
<dbReference type="PANTHER" id="PTHR11952:SF10">
    <property type="entry name" value="16S RRNA PROCESSING PROTEIN RIMM FAMILY"/>
    <property type="match status" value="1"/>
</dbReference>
<dbReference type="InterPro" id="IPR029044">
    <property type="entry name" value="Nucleotide-diphossugar_trans"/>
</dbReference>
<keyword evidence="3" id="KW-1185">Reference proteome</keyword>
<dbReference type="Proteomes" id="UP000594638">
    <property type="component" value="Unassembled WGS sequence"/>
</dbReference>
<accession>A0A8S0TWE6</accession>
<feature type="domain" description="Ribosome maturation factor RimM PRC barrel" evidence="1">
    <location>
        <begin position="19"/>
        <end position="105"/>
    </location>
</feature>
<protein>
    <submittedName>
        <fullName evidence="2">Uncharacterized protein LOC111412203 isoform X1</fullName>
    </submittedName>
</protein>
<dbReference type="FunFam" id="2.30.30.240:FF:000002">
    <property type="entry name" value="Ribosome maturation factor rimM"/>
    <property type="match status" value="1"/>
</dbReference>
<dbReference type="AlphaFoldDB" id="A0A8S0TWE6"/>
<proteinExistence type="predicted"/>
<comment type="caution">
    <text evidence="2">The sequence shown here is derived from an EMBL/GenBank/DDBJ whole genome shotgun (WGS) entry which is preliminary data.</text>
</comment>
<evidence type="ECO:0000259" key="1">
    <source>
        <dbReference type="Pfam" id="PF24986"/>
    </source>
</evidence>
<dbReference type="GO" id="GO:0006048">
    <property type="term" value="P:UDP-N-acetylglucosamine biosynthetic process"/>
    <property type="evidence" value="ECO:0007669"/>
    <property type="project" value="TreeGrafter"/>
</dbReference>
<dbReference type="SUPFAM" id="SSF50346">
    <property type="entry name" value="PRC-barrel domain"/>
    <property type="match status" value="1"/>
</dbReference>
<gene>
    <name evidence="2" type="ORF">OLEA9_A086516</name>
</gene>
<dbReference type="InterPro" id="IPR039741">
    <property type="entry name" value="UDP-sugar_pyrophosphorylase"/>
</dbReference>